<name>A0A395ISR1_9HELO</name>
<dbReference type="AlphaFoldDB" id="A0A395ISR1"/>
<dbReference type="GO" id="GO:0006355">
    <property type="term" value="P:regulation of DNA-templated transcription"/>
    <property type="evidence" value="ECO:0007669"/>
    <property type="project" value="InterPro"/>
</dbReference>
<dbReference type="EMBL" id="QKRW01000019">
    <property type="protein sequence ID" value="RAL63335.1"/>
    <property type="molecule type" value="Genomic_DNA"/>
</dbReference>
<dbReference type="InterPro" id="IPR035965">
    <property type="entry name" value="PAS-like_dom_sf"/>
</dbReference>
<feature type="region of interest" description="Disordered" evidence="1">
    <location>
        <begin position="1"/>
        <end position="89"/>
    </location>
</feature>
<dbReference type="OrthoDB" id="3561307at2759"/>
<evidence type="ECO:0000313" key="4">
    <source>
        <dbReference type="Proteomes" id="UP000249056"/>
    </source>
</evidence>
<dbReference type="Pfam" id="PF08446">
    <property type="entry name" value="PAS_2"/>
    <property type="match status" value="1"/>
</dbReference>
<sequence length="183" mass="20804">MERYRYLNSLQNFDDAPSYASSPQDSTSPREGQDREDNVNKRPADGLNESNFYPPPYPLIPPQDKIRRLPRNPTEHDSSADGNNERTLNHEINRRISQRAQLVPSRYGPPGIAPGRPVSAEEHTFYKCEDEPIHIPGAIQQYGALVALKYNDQGDLVPRIASENTFKILKIFPRAIVHFGFFS</sequence>
<accession>A0A395ISR1</accession>
<organism evidence="3 4">
    <name type="scientific">Monilinia fructigena</name>
    <dbReference type="NCBI Taxonomy" id="38457"/>
    <lineage>
        <taxon>Eukaryota</taxon>
        <taxon>Fungi</taxon>
        <taxon>Dikarya</taxon>
        <taxon>Ascomycota</taxon>
        <taxon>Pezizomycotina</taxon>
        <taxon>Leotiomycetes</taxon>
        <taxon>Helotiales</taxon>
        <taxon>Sclerotiniaceae</taxon>
        <taxon>Monilinia</taxon>
    </lineage>
</organism>
<evidence type="ECO:0000313" key="3">
    <source>
        <dbReference type="EMBL" id="RAL63335.1"/>
    </source>
</evidence>
<evidence type="ECO:0000259" key="2">
    <source>
        <dbReference type="Pfam" id="PF08446"/>
    </source>
</evidence>
<protein>
    <recommendedName>
        <fullName evidence="2">PAS fold-2 domain-containing protein</fullName>
    </recommendedName>
</protein>
<feature type="compositionally biased region" description="Basic and acidic residues" evidence="1">
    <location>
        <begin position="73"/>
        <end position="89"/>
    </location>
</feature>
<feature type="compositionally biased region" description="Polar residues" evidence="1">
    <location>
        <begin position="19"/>
        <end position="30"/>
    </location>
</feature>
<evidence type="ECO:0000256" key="1">
    <source>
        <dbReference type="SAM" id="MobiDB-lite"/>
    </source>
</evidence>
<dbReference type="InterPro" id="IPR013654">
    <property type="entry name" value="PAS_2"/>
</dbReference>
<dbReference type="Gene3D" id="3.30.450.20">
    <property type="entry name" value="PAS domain"/>
    <property type="match status" value="1"/>
</dbReference>
<dbReference type="SUPFAM" id="SSF55785">
    <property type="entry name" value="PYP-like sensor domain (PAS domain)"/>
    <property type="match status" value="1"/>
</dbReference>
<feature type="compositionally biased region" description="Basic and acidic residues" evidence="1">
    <location>
        <begin position="31"/>
        <end position="44"/>
    </location>
</feature>
<proteinExistence type="predicted"/>
<feature type="domain" description="PAS fold-2" evidence="2">
    <location>
        <begin position="128"/>
        <end position="172"/>
    </location>
</feature>
<gene>
    <name evidence="3" type="ORF">DID88_003760</name>
</gene>
<keyword evidence="4" id="KW-1185">Reference proteome</keyword>
<reference evidence="3 4" key="1">
    <citation type="submission" date="2018-06" db="EMBL/GenBank/DDBJ databases">
        <title>Genome Sequence of the Brown Rot Fungal Pathogen Monilinia fructigena.</title>
        <authorList>
            <person name="Landi L."/>
            <person name="De Miccolis Angelini R.M."/>
            <person name="Pollastro S."/>
            <person name="Abate D."/>
            <person name="Faretra F."/>
            <person name="Romanazzi G."/>
        </authorList>
    </citation>
    <scope>NUCLEOTIDE SEQUENCE [LARGE SCALE GENOMIC DNA]</scope>
    <source>
        <strain evidence="3 4">Mfrg269</strain>
    </source>
</reference>
<comment type="caution">
    <text evidence="3">The sequence shown here is derived from an EMBL/GenBank/DDBJ whole genome shotgun (WGS) entry which is preliminary data.</text>
</comment>
<dbReference type="Proteomes" id="UP000249056">
    <property type="component" value="Unassembled WGS sequence"/>
</dbReference>